<accession>A0A7C3PMB3</accession>
<comment type="caution">
    <text evidence="1">The sequence shown here is derived from an EMBL/GenBank/DDBJ whole genome shotgun (WGS) entry which is preliminary data.</text>
</comment>
<evidence type="ECO:0000313" key="1">
    <source>
        <dbReference type="EMBL" id="HFM97457.1"/>
    </source>
</evidence>
<dbReference type="EMBL" id="DSRU01000081">
    <property type="protein sequence ID" value="HFM97457.1"/>
    <property type="molecule type" value="Genomic_DNA"/>
</dbReference>
<name>A0A7C3PMB3_9CYAN</name>
<organism evidence="1">
    <name type="scientific">Oscillatoriales cyanobacterium SpSt-418</name>
    <dbReference type="NCBI Taxonomy" id="2282169"/>
    <lineage>
        <taxon>Bacteria</taxon>
        <taxon>Bacillati</taxon>
        <taxon>Cyanobacteriota</taxon>
        <taxon>Cyanophyceae</taxon>
        <taxon>Oscillatoriophycideae</taxon>
        <taxon>Oscillatoriales</taxon>
    </lineage>
</organism>
<evidence type="ECO:0008006" key="2">
    <source>
        <dbReference type="Google" id="ProtNLM"/>
    </source>
</evidence>
<gene>
    <name evidence="1" type="ORF">ENR64_06755</name>
</gene>
<proteinExistence type="predicted"/>
<sequence>MRWEEEPDGEQAHPRNQVLERIDQVGRQQWKQASGYHRCSLAETTLFRFKPIFGATLRRRLFDNQAVELFLKCAALNRMIQLGKPDSYKVEI</sequence>
<dbReference type="AlphaFoldDB" id="A0A7C3PMB3"/>
<reference evidence="1" key="1">
    <citation type="journal article" date="2020" name="mSystems">
        <title>Genome- and Community-Level Interaction Insights into Carbon Utilization and Element Cycling Functions of Hydrothermarchaeota in Hydrothermal Sediment.</title>
        <authorList>
            <person name="Zhou Z."/>
            <person name="Liu Y."/>
            <person name="Xu W."/>
            <person name="Pan J."/>
            <person name="Luo Z.H."/>
            <person name="Li M."/>
        </authorList>
    </citation>
    <scope>NUCLEOTIDE SEQUENCE [LARGE SCALE GENOMIC DNA]</scope>
    <source>
        <strain evidence="1">SpSt-418</strain>
    </source>
</reference>
<protein>
    <recommendedName>
        <fullName evidence="2">Transposase DDE domain-containing protein</fullName>
    </recommendedName>
</protein>